<dbReference type="GO" id="GO:0009279">
    <property type="term" value="C:cell outer membrane"/>
    <property type="evidence" value="ECO:0007669"/>
    <property type="project" value="UniProtKB-SubCell"/>
</dbReference>
<dbReference type="SUPFAM" id="SSF49464">
    <property type="entry name" value="Carboxypeptidase regulatory domain-like"/>
    <property type="match status" value="1"/>
</dbReference>
<evidence type="ECO:0000256" key="2">
    <source>
        <dbReference type="ARBA" id="ARBA00022448"/>
    </source>
</evidence>
<evidence type="ECO:0000256" key="5">
    <source>
        <dbReference type="ARBA" id="ARBA00022729"/>
    </source>
</evidence>
<dbReference type="InterPro" id="IPR039426">
    <property type="entry name" value="TonB-dep_rcpt-like"/>
</dbReference>
<evidence type="ECO:0000313" key="15">
    <source>
        <dbReference type="EMBL" id="MCA9726881.1"/>
    </source>
</evidence>
<dbReference type="InterPro" id="IPR008969">
    <property type="entry name" value="CarboxyPept-like_regulatory"/>
</dbReference>
<evidence type="ECO:0000259" key="13">
    <source>
        <dbReference type="Pfam" id="PF00593"/>
    </source>
</evidence>
<dbReference type="InterPro" id="IPR012910">
    <property type="entry name" value="Plug_dom"/>
</dbReference>
<keyword evidence="5 12" id="KW-0732">Signal</keyword>
<dbReference type="InterPro" id="IPR036942">
    <property type="entry name" value="Beta-barrel_TonB_sf"/>
</dbReference>
<dbReference type="PROSITE" id="PS52016">
    <property type="entry name" value="TONB_DEPENDENT_REC_3"/>
    <property type="match status" value="1"/>
</dbReference>
<evidence type="ECO:0000256" key="10">
    <source>
        <dbReference type="PROSITE-ProRule" id="PRU01360"/>
    </source>
</evidence>
<dbReference type="PANTHER" id="PTHR30069:SF29">
    <property type="entry name" value="HEMOGLOBIN AND HEMOGLOBIN-HAPTOGLOBIN-BINDING PROTEIN 1-RELATED"/>
    <property type="match status" value="1"/>
</dbReference>
<dbReference type="Gene3D" id="2.40.170.20">
    <property type="entry name" value="TonB-dependent receptor, beta-barrel domain"/>
    <property type="match status" value="1"/>
</dbReference>
<keyword evidence="4 10" id="KW-0812">Transmembrane</keyword>
<feature type="domain" description="TonB-dependent receptor-like beta-barrel" evidence="13">
    <location>
        <begin position="281"/>
        <end position="697"/>
    </location>
</feature>
<accession>A0A956RMW9</accession>
<dbReference type="Pfam" id="PF07715">
    <property type="entry name" value="Plug"/>
    <property type="match status" value="1"/>
</dbReference>
<gene>
    <name evidence="15" type="ORF">KC729_04300</name>
</gene>
<comment type="similarity">
    <text evidence="10 11">Belongs to the TonB-dependent receptor family.</text>
</comment>
<feature type="chain" id="PRO_5037533737" evidence="12">
    <location>
        <begin position="25"/>
        <end position="740"/>
    </location>
</feature>
<reference evidence="15" key="1">
    <citation type="submission" date="2020-04" db="EMBL/GenBank/DDBJ databases">
        <authorList>
            <person name="Zhang T."/>
        </authorList>
    </citation>
    <scope>NUCLEOTIDE SEQUENCE</scope>
    <source>
        <strain evidence="15">HKST-UBA01</strain>
    </source>
</reference>
<evidence type="ECO:0000256" key="7">
    <source>
        <dbReference type="ARBA" id="ARBA00023136"/>
    </source>
</evidence>
<evidence type="ECO:0000256" key="3">
    <source>
        <dbReference type="ARBA" id="ARBA00022452"/>
    </source>
</evidence>
<dbReference type="GO" id="GO:0044718">
    <property type="term" value="P:siderophore transmembrane transport"/>
    <property type="evidence" value="ECO:0007669"/>
    <property type="project" value="TreeGrafter"/>
</dbReference>
<keyword evidence="8 15" id="KW-0675">Receptor</keyword>
<dbReference type="PANTHER" id="PTHR30069">
    <property type="entry name" value="TONB-DEPENDENT OUTER MEMBRANE RECEPTOR"/>
    <property type="match status" value="1"/>
</dbReference>
<keyword evidence="9 10" id="KW-0998">Cell outer membrane</keyword>
<evidence type="ECO:0000256" key="4">
    <source>
        <dbReference type="ARBA" id="ARBA00022692"/>
    </source>
</evidence>
<feature type="signal peptide" evidence="12">
    <location>
        <begin position="1"/>
        <end position="24"/>
    </location>
</feature>
<keyword evidence="6 11" id="KW-0798">TonB box</keyword>
<evidence type="ECO:0000313" key="16">
    <source>
        <dbReference type="Proteomes" id="UP000697710"/>
    </source>
</evidence>
<comment type="caution">
    <text evidence="15">The sequence shown here is derived from an EMBL/GenBank/DDBJ whole genome shotgun (WGS) entry which is preliminary data.</text>
</comment>
<dbReference type="Pfam" id="PF13715">
    <property type="entry name" value="CarbopepD_reg_2"/>
    <property type="match status" value="1"/>
</dbReference>
<dbReference type="Gene3D" id="2.60.40.1120">
    <property type="entry name" value="Carboxypeptidase-like, regulatory domain"/>
    <property type="match status" value="1"/>
</dbReference>
<evidence type="ECO:0000256" key="12">
    <source>
        <dbReference type="SAM" id="SignalP"/>
    </source>
</evidence>
<evidence type="ECO:0000256" key="8">
    <source>
        <dbReference type="ARBA" id="ARBA00023170"/>
    </source>
</evidence>
<reference evidence="15" key="2">
    <citation type="journal article" date="2021" name="Microbiome">
        <title>Successional dynamics and alternative stable states in a saline activated sludge microbial community over 9 years.</title>
        <authorList>
            <person name="Wang Y."/>
            <person name="Ye J."/>
            <person name="Ju F."/>
            <person name="Liu L."/>
            <person name="Boyd J.A."/>
            <person name="Deng Y."/>
            <person name="Parks D.H."/>
            <person name="Jiang X."/>
            <person name="Yin X."/>
            <person name="Woodcroft B.J."/>
            <person name="Tyson G.W."/>
            <person name="Hugenholtz P."/>
            <person name="Polz M.F."/>
            <person name="Zhang T."/>
        </authorList>
    </citation>
    <scope>NUCLEOTIDE SEQUENCE</scope>
    <source>
        <strain evidence="15">HKST-UBA01</strain>
    </source>
</reference>
<dbReference type="SUPFAM" id="SSF56935">
    <property type="entry name" value="Porins"/>
    <property type="match status" value="1"/>
</dbReference>
<evidence type="ECO:0000259" key="14">
    <source>
        <dbReference type="Pfam" id="PF07715"/>
    </source>
</evidence>
<protein>
    <submittedName>
        <fullName evidence="15">TonB-dependent receptor</fullName>
    </submittedName>
</protein>
<name>A0A956RMW9_UNCEI</name>
<feature type="domain" description="TonB-dependent receptor plug" evidence="14">
    <location>
        <begin position="138"/>
        <end position="220"/>
    </location>
</feature>
<dbReference type="Pfam" id="PF00593">
    <property type="entry name" value="TonB_dep_Rec_b-barrel"/>
    <property type="match status" value="1"/>
</dbReference>
<dbReference type="AlphaFoldDB" id="A0A956RMW9"/>
<dbReference type="InterPro" id="IPR037066">
    <property type="entry name" value="Plug_dom_sf"/>
</dbReference>
<evidence type="ECO:0000256" key="1">
    <source>
        <dbReference type="ARBA" id="ARBA00004571"/>
    </source>
</evidence>
<organism evidence="15 16">
    <name type="scientific">Eiseniibacteriota bacterium</name>
    <dbReference type="NCBI Taxonomy" id="2212470"/>
    <lineage>
        <taxon>Bacteria</taxon>
        <taxon>Candidatus Eiseniibacteriota</taxon>
    </lineage>
</organism>
<keyword evidence="2 10" id="KW-0813">Transport</keyword>
<dbReference type="Gene3D" id="2.170.130.10">
    <property type="entry name" value="TonB-dependent receptor, plug domain"/>
    <property type="match status" value="1"/>
</dbReference>
<keyword evidence="7 10" id="KW-0472">Membrane</keyword>
<proteinExistence type="inferred from homology"/>
<evidence type="ECO:0000256" key="6">
    <source>
        <dbReference type="ARBA" id="ARBA00023077"/>
    </source>
</evidence>
<dbReference type="InterPro" id="IPR000531">
    <property type="entry name" value="Beta-barrel_TonB"/>
</dbReference>
<dbReference type="GO" id="GO:0015344">
    <property type="term" value="F:siderophore uptake transmembrane transporter activity"/>
    <property type="evidence" value="ECO:0007669"/>
    <property type="project" value="TreeGrafter"/>
</dbReference>
<dbReference type="Proteomes" id="UP000697710">
    <property type="component" value="Unassembled WGS sequence"/>
</dbReference>
<comment type="subcellular location">
    <subcellularLocation>
        <location evidence="1 10">Cell outer membrane</location>
        <topology evidence="1 10">Multi-pass membrane protein</topology>
    </subcellularLocation>
</comment>
<evidence type="ECO:0000256" key="11">
    <source>
        <dbReference type="RuleBase" id="RU003357"/>
    </source>
</evidence>
<dbReference type="EMBL" id="JAGQHR010000079">
    <property type="protein sequence ID" value="MCA9726881.1"/>
    <property type="molecule type" value="Genomic_DNA"/>
</dbReference>
<evidence type="ECO:0000256" key="9">
    <source>
        <dbReference type="ARBA" id="ARBA00023237"/>
    </source>
</evidence>
<keyword evidence="3 10" id="KW-1134">Transmembrane beta strand</keyword>
<sequence>MRHSFARALLWGCFLLTSGPPVLAATVSGFVRSASSGEALDFANVFLRGTPYGDMANEKGYYVITGVPAGSYEIAFSFMGYALETQEMVLTEDQELSLSVELTPNPIQMEEFEVKAGESDLLLQTSKVTLRTSELTTIPKVGEADLFRAVQSLPGVATLSDFSSGLYVRGGSADQNLILLDDVDVYNPSHLFGFFSTFNVDAVKTVDLQKSGYPARYGGRLSSLLDVRNRDGNRKEYQGVGRVSLIASSATVEGPWSKGSWMLSGRHTYIEPLARAADVDFPYKFYDVHGKLNYDLARGDHTSVSLFRSRDRLDWDRKTLDLLLDWGNDTGSIQWTHLFNPRLFSHFTVGGSSFTSTGEIAFQDFAFRLRNEVRDWAMKGNLSYTPSADHLIDFGFEGKALDFDFVRAAGEEQELRFAYQGTYAALYGQDSWRLSPRWQIQPGLRLEYYSEGDYFRLGPRLSVRRKINETTAVHATYGRYYQFLNLVSEEGASFADMWFPVDRTLDPGRADHYIFGVDLGPYDAFDLSVEVYYKDYLNLVEFSEEFGRSLIDENATLDEAFDTGNGSAYGGELYLRNHVGGFDGWIGYAYGKSQRTIQGFNYGREYDPQYDRRHAVTIMQSRSLGRGWMLQTNFRYGSGQPTTLAAGRYTVRDITGREYDVALPGEYHGYRLPDFHRLDIGISRAWHPKGLTVEPSLEIINVYNHENVYLRQYDLTKNPAEYEDVTMLPFLPTVGVSVRF</sequence>